<sequence>MFRLEQANQKFEEATKFTESIIHNQDIWDLCKIMDVEAELYREAGRFLQPGDIVLLKGQGDAIFLQLNDETFMGFSRTRGFFEEGTCYIRSVSNNDPQLFEAIKQLGFVRQEQ</sequence>
<gene>
    <name evidence="1" type="ORF">TNS_ORF221</name>
</gene>
<name>V9SGC2_9VIRU</name>
<keyword evidence="2" id="KW-1185">Reference proteome</keyword>
<organism evidence="1 2">
    <name type="scientific">Tunisvirus fontaine2</name>
    <dbReference type="NCBI Taxonomy" id="1421067"/>
    <lineage>
        <taxon>Viruses</taxon>
        <taxon>Varidnaviria</taxon>
        <taxon>Bamfordvirae</taxon>
        <taxon>Nucleocytoviricota</taxon>
        <taxon>Megaviricetes</taxon>
        <taxon>Pimascovirales</taxon>
        <taxon>Pimascovirales incertae sedis</taxon>
        <taxon>Marseilleviridae</taxon>
        <taxon>Losannavirus</taxon>
        <taxon>Losannavirus tunisense</taxon>
    </lineage>
</organism>
<proteinExistence type="predicted"/>
<dbReference type="Proteomes" id="UP000232615">
    <property type="component" value="Segment"/>
</dbReference>
<evidence type="ECO:0000313" key="1">
    <source>
        <dbReference type="EMBL" id="AHC54939.1"/>
    </source>
</evidence>
<evidence type="ECO:0000313" key="2">
    <source>
        <dbReference type="Proteomes" id="UP000232615"/>
    </source>
</evidence>
<protein>
    <submittedName>
        <fullName evidence="1">Uncharacterized protein</fullName>
    </submittedName>
</protein>
<accession>V9SGC2</accession>
<reference evidence="1 2" key="1">
    <citation type="journal article" date="2014" name="Arch. Virol.">
        <title>Complete genome sequence of Tunisvirus, a new member of the proposed family Marseilleviridae.</title>
        <authorList>
            <person name="Aherfi S."/>
            <person name="Boughalmi M."/>
            <person name="Pagnier I."/>
            <person name="Fournous G."/>
            <person name="La Scola B."/>
            <person name="Raoult D."/>
            <person name="Colson P."/>
        </authorList>
    </citation>
    <scope>NUCLEOTIDE SEQUENCE [LARGE SCALE GENOMIC DNA]</scope>
    <source>
        <strain evidence="1 2">U484</strain>
    </source>
</reference>
<dbReference type="EMBL" id="KF483846">
    <property type="protein sequence ID" value="AHC54939.1"/>
    <property type="molecule type" value="Genomic_DNA"/>
</dbReference>